<feature type="region of interest" description="Disordered" evidence="6">
    <location>
        <begin position="1"/>
        <end position="42"/>
    </location>
</feature>
<name>A0A369NFT8_EGGLN</name>
<feature type="transmembrane region" description="Helical" evidence="7">
    <location>
        <begin position="49"/>
        <end position="71"/>
    </location>
</feature>
<keyword evidence="4" id="KW-0408">Iron</keyword>
<gene>
    <name evidence="13" type="ORF">C1853_05710</name>
    <name evidence="12" type="ORF">C1871_07845</name>
    <name evidence="11" type="ORF">C1872_01600</name>
    <name evidence="10" type="ORF">C1875_06060</name>
    <name evidence="9" type="ORF">GO726_06085</name>
</gene>
<dbReference type="InterPro" id="IPR006311">
    <property type="entry name" value="TAT_signal"/>
</dbReference>
<dbReference type="CDD" id="cd10550">
    <property type="entry name" value="DMSOR_beta_like"/>
    <property type="match status" value="1"/>
</dbReference>
<evidence type="ECO:0000313" key="10">
    <source>
        <dbReference type="EMBL" id="RDB71247.1"/>
    </source>
</evidence>
<protein>
    <submittedName>
        <fullName evidence="10">4Fe-4S dicluster domain-containing protein</fullName>
    </submittedName>
    <submittedName>
        <fullName evidence="9">Ferredoxin-like protein</fullName>
    </submittedName>
</protein>
<comment type="caution">
    <text evidence="9">The sequence shown here is derived from an EMBL/GenBank/DDBJ whole genome shotgun (WGS) entry which is preliminary data.</text>
</comment>
<feature type="domain" description="4Fe-4S ferredoxin-type" evidence="8">
    <location>
        <begin position="176"/>
        <end position="205"/>
    </location>
</feature>
<evidence type="ECO:0000313" key="9">
    <source>
        <dbReference type="EMBL" id="MVN32736.1"/>
    </source>
</evidence>
<dbReference type="NCBIfam" id="NF007382">
    <property type="entry name" value="PRK09898.1"/>
    <property type="match status" value="1"/>
</dbReference>
<evidence type="ECO:0000256" key="4">
    <source>
        <dbReference type="ARBA" id="ARBA00023004"/>
    </source>
</evidence>
<dbReference type="RefSeq" id="WP_009305282.1">
    <property type="nucleotide sequence ID" value="NZ_AP031442.1"/>
</dbReference>
<dbReference type="Proteomes" id="UP000253970">
    <property type="component" value="Unassembled WGS sequence"/>
</dbReference>
<dbReference type="Proteomes" id="UP000436429">
    <property type="component" value="Unassembled WGS sequence"/>
</dbReference>
<keyword evidence="7" id="KW-0472">Membrane</keyword>
<dbReference type="AlphaFoldDB" id="A0A369NFT8"/>
<dbReference type="EMBL" id="PPTX01000002">
    <property type="protein sequence ID" value="RDB81393.1"/>
    <property type="molecule type" value="Genomic_DNA"/>
</dbReference>
<evidence type="ECO:0000313" key="15">
    <source>
        <dbReference type="Proteomes" id="UP000253857"/>
    </source>
</evidence>
<feature type="domain" description="4Fe-4S ferredoxin-type" evidence="8">
    <location>
        <begin position="209"/>
        <end position="232"/>
    </location>
</feature>
<evidence type="ECO:0000313" key="11">
    <source>
        <dbReference type="EMBL" id="RDB81393.1"/>
    </source>
</evidence>
<evidence type="ECO:0000259" key="8">
    <source>
        <dbReference type="PROSITE" id="PS51379"/>
    </source>
</evidence>
<evidence type="ECO:0000313" key="13">
    <source>
        <dbReference type="EMBL" id="RDC39762.1"/>
    </source>
</evidence>
<dbReference type="InterPro" id="IPR017900">
    <property type="entry name" value="4Fe4S_Fe_S_CS"/>
</dbReference>
<dbReference type="InterPro" id="IPR050294">
    <property type="entry name" value="RnfB_subfamily"/>
</dbReference>
<dbReference type="PANTHER" id="PTHR42859:SF17">
    <property type="entry name" value="ELECTRON TRANSPORT PROTEIN HYDN-RELATED"/>
    <property type="match status" value="1"/>
</dbReference>
<reference evidence="14 15" key="1">
    <citation type="journal article" date="2018" name="Elife">
        <title>Discovery and characterization of a prevalent human gut bacterial enzyme sufficient for the inactivation of a family of plant toxins.</title>
        <authorList>
            <person name="Koppel N."/>
            <person name="Bisanz J.E."/>
            <person name="Pandelia M.E."/>
            <person name="Turnbaugh P.J."/>
            <person name="Balskus E.P."/>
        </authorList>
    </citation>
    <scope>NUCLEOTIDE SEQUENCE [LARGE SCALE GENOMIC DNA]</scope>
    <source>
        <strain evidence="13 16">16A</strain>
        <strain evidence="12 15">FAA1-1-60AUCSF</strain>
        <strain evidence="11 14">MR1 #12</strain>
        <strain evidence="10 17">W1 BHI 6</strain>
    </source>
</reference>
<keyword evidence="2" id="KW-0479">Metal-binding</keyword>
<dbReference type="SUPFAM" id="SSF54862">
    <property type="entry name" value="4Fe-4S ferredoxins"/>
    <property type="match status" value="1"/>
</dbReference>
<feature type="domain" description="4Fe-4S ferredoxin-type" evidence="8">
    <location>
        <begin position="143"/>
        <end position="174"/>
    </location>
</feature>
<keyword evidence="7" id="KW-0812">Transmembrane</keyword>
<feature type="compositionally biased region" description="Low complexity" evidence="6">
    <location>
        <begin position="17"/>
        <end position="30"/>
    </location>
</feature>
<evidence type="ECO:0000256" key="5">
    <source>
        <dbReference type="ARBA" id="ARBA00023014"/>
    </source>
</evidence>
<dbReference type="EMBL" id="PPTY01000010">
    <property type="protein sequence ID" value="RDB85858.1"/>
    <property type="molecule type" value="Genomic_DNA"/>
</dbReference>
<evidence type="ECO:0000256" key="1">
    <source>
        <dbReference type="ARBA" id="ARBA00022485"/>
    </source>
</evidence>
<dbReference type="GO" id="GO:0046872">
    <property type="term" value="F:metal ion binding"/>
    <property type="evidence" value="ECO:0007669"/>
    <property type="project" value="UniProtKB-KW"/>
</dbReference>
<reference evidence="9 18" key="2">
    <citation type="submission" date="2019-11" db="EMBL/GenBank/DDBJ databases">
        <title>Whole genome shotgun sequencing (WGS) data from Adlercreutzia equolifaciens ResAG-91, Eggerthella lenta MRI-F36, MRI-F37, MRI-F40, ResAG-49, ResAG-88, ResAG-121, ResAG-145, and Gordonibacter sp. ResAG-5, ResAG-26, ResAG-43, ResAG-50, ResAG-59.</title>
        <authorList>
            <person name="Stoll D.A."/>
            <person name="Danylec N."/>
            <person name="Franz C.M.A.P."/>
            <person name="Huch M."/>
        </authorList>
    </citation>
    <scope>NUCLEOTIDE SEQUENCE [LARGE SCALE GENOMIC DNA]</scope>
    <source>
        <strain evidence="9 18">ResAG-88</strain>
    </source>
</reference>
<keyword evidence="3" id="KW-0677">Repeat</keyword>
<keyword evidence="7" id="KW-1133">Transmembrane helix</keyword>
<evidence type="ECO:0000256" key="2">
    <source>
        <dbReference type="ARBA" id="ARBA00022723"/>
    </source>
</evidence>
<keyword evidence="5" id="KW-0411">Iron-sulfur</keyword>
<evidence type="ECO:0000256" key="3">
    <source>
        <dbReference type="ARBA" id="ARBA00022737"/>
    </source>
</evidence>
<dbReference type="InterPro" id="IPR017896">
    <property type="entry name" value="4Fe4S_Fe-S-bd"/>
</dbReference>
<dbReference type="Proteomes" id="UP000253752">
    <property type="component" value="Unassembled WGS sequence"/>
</dbReference>
<organism evidence="9 18">
    <name type="scientific">Eggerthella lenta</name>
    <name type="common">Eubacterium lentum</name>
    <dbReference type="NCBI Taxonomy" id="84112"/>
    <lineage>
        <taxon>Bacteria</taxon>
        <taxon>Bacillati</taxon>
        <taxon>Actinomycetota</taxon>
        <taxon>Coriobacteriia</taxon>
        <taxon>Eggerthellales</taxon>
        <taxon>Eggerthellaceae</taxon>
        <taxon>Eggerthella</taxon>
    </lineage>
</organism>
<dbReference type="OMA" id="WYGTADF"/>
<dbReference type="PROSITE" id="PS51318">
    <property type="entry name" value="TAT"/>
    <property type="match status" value="1"/>
</dbReference>
<feature type="compositionally biased region" description="Polar residues" evidence="6">
    <location>
        <begin position="1"/>
        <end position="14"/>
    </location>
</feature>
<dbReference type="Pfam" id="PF13247">
    <property type="entry name" value="Fer4_11"/>
    <property type="match status" value="1"/>
</dbReference>
<dbReference type="GO" id="GO:0051539">
    <property type="term" value="F:4 iron, 4 sulfur cluster binding"/>
    <property type="evidence" value="ECO:0007669"/>
    <property type="project" value="UniProtKB-KW"/>
</dbReference>
<evidence type="ECO:0000256" key="6">
    <source>
        <dbReference type="SAM" id="MobiDB-lite"/>
    </source>
</evidence>
<evidence type="ECO:0000313" key="12">
    <source>
        <dbReference type="EMBL" id="RDB85858.1"/>
    </source>
</evidence>
<evidence type="ECO:0000256" key="7">
    <source>
        <dbReference type="SAM" id="Phobius"/>
    </source>
</evidence>
<proteinExistence type="predicted"/>
<dbReference type="Proteomes" id="UP000253915">
    <property type="component" value="Unassembled WGS sequence"/>
</dbReference>
<dbReference type="EMBL" id="WPOM01000009">
    <property type="protein sequence ID" value="MVN32736.1"/>
    <property type="molecule type" value="Genomic_DNA"/>
</dbReference>
<dbReference type="PROSITE" id="PS51379">
    <property type="entry name" value="4FE4S_FER_2"/>
    <property type="match status" value="3"/>
</dbReference>
<dbReference type="Gene3D" id="3.30.70.20">
    <property type="match status" value="2"/>
</dbReference>
<dbReference type="EMBL" id="PPTU01000007">
    <property type="protein sequence ID" value="RDB71247.1"/>
    <property type="molecule type" value="Genomic_DNA"/>
</dbReference>
<dbReference type="EMBL" id="PPUQ01000005">
    <property type="protein sequence ID" value="RDC39762.1"/>
    <property type="molecule type" value="Genomic_DNA"/>
</dbReference>
<evidence type="ECO:0000313" key="14">
    <source>
        <dbReference type="Proteomes" id="UP000253752"/>
    </source>
</evidence>
<keyword evidence="1" id="KW-0004">4Fe-4S</keyword>
<dbReference type="Proteomes" id="UP000253857">
    <property type="component" value="Unassembled WGS sequence"/>
</dbReference>
<evidence type="ECO:0000313" key="16">
    <source>
        <dbReference type="Proteomes" id="UP000253915"/>
    </source>
</evidence>
<sequence length="253" mass="27183">MSDSNLNQNTSEDTSFPAAAPETNASAPAPQSAGPEEEPKQKTFTRRTVLAMAGCGVAGLVVGGVLASWGVTSASIASGRIEIRTTPTKMIVTDRARCSGCQRCEMMCTLKNDGRVCQHIARVRVWPNYNFGASVDTKDGIYDNCEFTVEHCKQCADPACMNYCPVHAIYADEESGARTVDTKKCIGCGMCSQACPWNMPRVDSETGVSTKCISCGRCAEQCPNGAIKFIDWEDIAQKVIDQGVVRTTTLVQA</sequence>
<evidence type="ECO:0000313" key="17">
    <source>
        <dbReference type="Proteomes" id="UP000253970"/>
    </source>
</evidence>
<evidence type="ECO:0000313" key="18">
    <source>
        <dbReference type="Proteomes" id="UP000436429"/>
    </source>
</evidence>
<accession>A0A369NFT8</accession>
<dbReference type="PANTHER" id="PTHR42859">
    <property type="entry name" value="OXIDOREDUCTASE"/>
    <property type="match status" value="1"/>
</dbReference>
<dbReference type="PROSITE" id="PS00198">
    <property type="entry name" value="4FE4S_FER_1"/>
    <property type="match status" value="1"/>
</dbReference>